<evidence type="ECO:0000313" key="1">
    <source>
        <dbReference type="EMBL" id="KAG0544377.1"/>
    </source>
</evidence>
<gene>
    <name evidence="1" type="ORF">BDA96_02G270000</name>
</gene>
<dbReference type="Proteomes" id="UP000807115">
    <property type="component" value="Chromosome 2"/>
</dbReference>
<dbReference type="EMBL" id="CM027681">
    <property type="protein sequence ID" value="KAG0544377.1"/>
    <property type="molecule type" value="Genomic_DNA"/>
</dbReference>
<reference evidence="1" key="1">
    <citation type="journal article" date="2019" name="BMC Genomics">
        <title>A new reference genome for Sorghum bicolor reveals high levels of sequence similarity between sweet and grain genotypes: implications for the genetics of sugar metabolism.</title>
        <authorList>
            <person name="Cooper E.A."/>
            <person name="Brenton Z.W."/>
            <person name="Flinn B.S."/>
            <person name="Jenkins J."/>
            <person name="Shu S."/>
            <person name="Flowers D."/>
            <person name="Luo F."/>
            <person name="Wang Y."/>
            <person name="Xia P."/>
            <person name="Barry K."/>
            <person name="Daum C."/>
            <person name="Lipzen A."/>
            <person name="Yoshinaga Y."/>
            <person name="Schmutz J."/>
            <person name="Saski C."/>
            <person name="Vermerris W."/>
            <person name="Kresovich S."/>
        </authorList>
    </citation>
    <scope>NUCLEOTIDE SEQUENCE</scope>
</reference>
<evidence type="ECO:0008006" key="3">
    <source>
        <dbReference type="Google" id="ProtNLM"/>
    </source>
</evidence>
<dbReference type="PANTHER" id="PTHR31198">
    <property type="entry name" value="COILED-COIL DOMAIN-CONTAINING PROTEIN 84"/>
    <property type="match status" value="1"/>
</dbReference>
<sequence length="226" mass="25324">MPAKPPPAAEFEYCELCRHHHDHGRRHRYVTKHRRNLDAALSSFRSKLSDLRRAFLHGSPSSQPPRVRLWCPFCSTDLVDLDSRSAGKNGIYHLASSEHLKGVKDFLRKHGGGMDQVDSLRISDDVLAKWEKGSDSLSTGTKKGTEGLIGPSLKQIKAMGHMTLLVQRVMELPVLEVLLILLHMELLDCPSHLGDRSKHISSRVRCLQTCSTAVILKQKVINLLSL</sequence>
<dbReference type="InterPro" id="IPR028015">
    <property type="entry name" value="CCDC84-like"/>
</dbReference>
<organism evidence="1 2">
    <name type="scientific">Sorghum bicolor</name>
    <name type="common">Sorghum</name>
    <name type="synonym">Sorghum vulgare</name>
    <dbReference type="NCBI Taxonomy" id="4558"/>
    <lineage>
        <taxon>Eukaryota</taxon>
        <taxon>Viridiplantae</taxon>
        <taxon>Streptophyta</taxon>
        <taxon>Embryophyta</taxon>
        <taxon>Tracheophyta</taxon>
        <taxon>Spermatophyta</taxon>
        <taxon>Magnoliopsida</taxon>
        <taxon>Liliopsida</taxon>
        <taxon>Poales</taxon>
        <taxon>Poaceae</taxon>
        <taxon>PACMAD clade</taxon>
        <taxon>Panicoideae</taxon>
        <taxon>Andropogonodae</taxon>
        <taxon>Andropogoneae</taxon>
        <taxon>Sorghinae</taxon>
        <taxon>Sorghum</taxon>
    </lineage>
</organism>
<proteinExistence type="predicted"/>
<dbReference type="Pfam" id="PF14968">
    <property type="entry name" value="CCDC84"/>
    <property type="match status" value="1"/>
</dbReference>
<reference evidence="1" key="2">
    <citation type="submission" date="2020-10" db="EMBL/GenBank/DDBJ databases">
        <authorList>
            <person name="Cooper E.A."/>
            <person name="Brenton Z.W."/>
            <person name="Flinn B.S."/>
            <person name="Jenkins J."/>
            <person name="Shu S."/>
            <person name="Flowers D."/>
            <person name="Luo F."/>
            <person name="Wang Y."/>
            <person name="Xia P."/>
            <person name="Barry K."/>
            <person name="Daum C."/>
            <person name="Lipzen A."/>
            <person name="Yoshinaga Y."/>
            <person name="Schmutz J."/>
            <person name="Saski C."/>
            <person name="Vermerris W."/>
            <person name="Kresovich S."/>
        </authorList>
    </citation>
    <scope>NUCLEOTIDE SEQUENCE</scope>
</reference>
<protein>
    <recommendedName>
        <fullName evidence="3">TITAN-like protein</fullName>
    </recommendedName>
</protein>
<dbReference type="AlphaFoldDB" id="A0A921UTV1"/>
<comment type="caution">
    <text evidence="1">The sequence shown here is derived from an EMBL/GenBank/DDBJ whole genome shotgun (WGS) entry which is preliminary data.</text>
</comment>
<accession>A0A921UTV1</accession>
<name>A0A921UTV1_SORBI</name>
<dbReference type="PANTHER" id="PTHR31198:SF1">
    <property type="entry name" value="CENTROSOMAL AT-AC SPLICING FACTOR"/>
    <property type="match status" value="1"/>
</dbReference>
<evidence type="ECO:0000313" key="2">
    <source>
        <dbReference type="Proteomes" id="UP000807115"/>
    </source>
</evidence>